<sequence length="149" mass="17537">MCAGLSFDIDIINPDELDHFFLPAEYDKHRRGDRVEVFFWDRKPFLPVEEDDGVHLYSWGNREKDVKMPKTGWAKLESIQDGRWDWLAPKIVKIPSLSGCEKKKWFKTPAGIKGLKVRYHNIIRVYLITQKANQNFQTKIGHDRMPISH</sequence>
<dbReference type="Proteomes" id="UP000229901">
    <property type="component" value="Unassembled WGS sequence"/>
</dbReference>
<gene>
    <name evidence="1" type="ORF">COT97_00975</name>
</gene>
<accession>A0A2H0V612</accession>
<dbReference type="EMBL" id="PFAP01000004">
    <property type="protein sequence ID" value="PIR94502.1"/>
    <property type="molecule type" value="Genomic_DNA"/>
</dbReference>
<proteinExistence type="predicted"/>
<name>A0A2H0V612_9BACT</name>
<comment type="caution">
    <text evidence="1">The sequence shown here is derived from an EMBL/GenBank/DDBJ whole genome shotgun (WGS) entry which is preliminary data.</text>
</comment>
<evidence type="ECO:0000313" key="1">
    <source>
        <dbReference type="EMBL" id="PIR94502.1"/>
    </source>
</evidence>
<reference evidence="2" key="1">
    <citation type="submission" date="2017-09" db="EMBL/GenBank/DDBJ databases">
        <title>Depth-based differentiation of microbial function through sediment-hosted aquifers and enrichment of novel symbionts in the deep terrestrial subsurface.</title>
        <authorList>
            <person name="Probst A.J."/>
            <person name="Ladd B."/>
            <person name="Jarett J.K."/>
            <person name="Geller-Mcgrath D.E."/>
            <person name="Sieber C.M.K."/>
            <person name="Emerson J.B."/>
            <person name="Anantharaman K."/>
            <person name="Thomas B.C."/>
            <person name="Malmstrom R."/>
            <person name="Stieglmeier M."/>
            <person name="Klingl A."/>
            <person name="Woyke T."/>
            <person name="Ryan C.M."/>
            <person name="Banfield J.F."/>
        </authorList>
    </citation>
    <scope>NUCLEOTIDE SEQUENCE [LARGE SCALE GENOMIC DNA]</scope>
</reference>
<organism evidence="1 2">
    <name type="scientific">Candidatus Falkowbacteria bacterium CG10_big_fil_rev_8_21_14_0_10_39_11</name>
    <dbReference type="NCBI Taxonomy" id="1974565"/>
    <lineage>
        <taxon>Bacteria</taxon>
        <taxon>Candidatus Falkowiibacteriota</taxon>
    </lineage>
</organism>
<evidence type="ECO:0000313" key="2">
    <source>
        <dbReference type="Proteomes" id="UP000229901"/>
    </source>
</evidence>
<protein>
    <submittedName>
        <fullName evidence="1">Uncharacterized protein</fullName>
    </submittedName>
</protein>
<dbReference type="AlphaFoldDB" id="A0A2H0V612"/>